<feature type="domain" description="CAAX prenyl protease 2/Lysostaphin resistance protein A-like" evidence="2">
    <location>
        <begin position="140"/>
        <end position="235"/>
    </location>
</feature>
<dbReference type="KEGG" id="prv:G7070_15800"/>
<keyword evidence="1" id="KW-0472">Membrane</keyword>
<dbReference type="GO" id="GO:0008237">
    <property type="term" value="F:metallopeptidase activity"/>
    <property type="evidence" value="ECO:0007669"/>
    <property type="project" value="UniProtKB-KW"/>
</dbReference>
<feature type="transmembrane region" description="Helical" evidence="1">
    <location>
        <begin position="56"/>
        <end position="77"/>
    </location>
</feature>
<dbReference type="InterPro" id="IPR003675">
    <property type="entry name" value="Rce1/LyrA-like_dom"/>
</dbReference>
<keyword evidence="4" id="KW-1185">Reference proteome</keyword>
<dbReference type="AlphaFoldDB" id="A0A6G7Y9U7"/>
<protein>
    <submittedName>
        <fullName evidence="3">CPBP family intramembrane metalloprotease</fullName>
    </submittedName>
</protein>
<evidence type="ECO:0000313" key="3">
    <source>
        <dbReference type="EMBL" id="QIK73456.1"/>
    </source>
</evidence>
<feature type="transmembrane region" description="Helical" evidence="1">
    <location>
        <begin position="21"/>
        <end position="44"/>
    </location>
</feature>
<proteinExistence type="predicted"/>
<keyword evidence="3" id="KW-0645">Protease</keyword>
<dbReference type="GO" id="GO:0006508">
    <property type="term" value="P:proteolysis"/>
    <property type="evidence" value="ECO:0007669"/>
    <property type="project" value="UniProtKB-KW"/>
</dbReference>
<feature type="transmembrane region" description="Helical" evidence="1">
    <location>
        <begin position="171"/>
        <end position="189"/>
    </location>
</feature>
<organism evidence="3 4">
    <name type="scientific">Propioniciclava coleopterorum</name>
    <dbReference type="NCBI Taxonomy" id="2714937"/>
    <lineage>
        <taxon>Bacteria</taxon>
        <taxon>Bacillati</taxon>
        <taxon>Actinomycetota</taxon>
        <taxon>Actinomycetes</taxon>
        <taxon>Propionibacteriales</taxon>
        <taxon>Propionibacteriaceae</taxon>
        <taxon>Propioniciclava</taxon>
    </lineage>
</organism>
<dbReference type="Proteomes" id="UP000501058">
    <property type="component" value="Chromosome"/>
</dbReference>
<sequence length="250" mass="26457">MNKTGHPHDATPTAVASVPASTALALLFLRPFLLFCSFAVLWLMPSASGDPGDNLLWQNVAIVGVDLVSLAVATAILRRHGGTLRGLISPRVADVGWGLLAAVIAIAGFFAASFVANFIAYGGPPPAPTGAAPTIPLWFGLWCLLVMPVTIAVAEEVVYRGVGQGALSAHWGRWAGLLVMAAVFGLQHLALTPPDPQAWVARYLTTFLAGLMFGLLYWWFKRLSPLIVGHWLLDVLGLGLPMFLAATAAL</sequence>
<dbReference type="PANTHER" id="PTHR39430">
    <property type="entry name" value="MEMBRANE-ASSOCIATED PROTEASE-RELATED"/>
    <property type="match status" value="1"/>
</dbReference>
<reference evidence="3 4" key="1">
    <citation type="submission" date="2020-03" db="EMBL/GenBank/DDBJ databases">
        <title>Propioniciclava sp. nov., isolated from Hydrophilus acuminatus.</title>
        <authorList>
            <person name="Hyun D.-W."/>
            <person name="Bae J.-W."/>
        </authorList>
    </citation>
    <scope>NUCLEOTIDE SEQUENCE [LARGE SCALE GENOMIC DNA]</scope>
    <source>
        <strain evidence="3 4">HDW11</strain>
    </source>
</reference>
<keyword evidence="3" id="KW-0482">Metalloprotease</keyword>
<feature type="transmembrane region" description="Helical" evidence="1">
    <location>
        <begin position="97"/>
        <end position="119"/>
    </location>
</feature>
<feature type="transmembrane region" description="Helical" evidence="1">
    <location>
        <begin position="139"/>
        <end position="159"/>
    </location>
</feature>
<dbReference type="GO" id="GO:0080120">
    <property type="term" value="P:CAAX-box protein maturation"/>
    <property type="evidence" value="ECO:0007669"/>
    <property type="project" value="UniProtKB-ARBA"/>
</dbReference>
<keyword evidence="1" id="KW-1133">Transmembrane helix</keyword>
<keyword evidence="1" id="KW-0812">Transmembrane</keyword>
<feature type="transmembrane region" description="Helical" evidence="1">
    <location>
        <begin position="231"/>
        <end position="249"/>
    </location>
</feature>
<keyword evidence="3" id="KW-0378">Hydrolase</keyword>
<accession>A0A6G7Y9U7</accession>
<evidence type="ECO:0000259" key="2">
    <source>
        <dbReference type="Pfam" id="PF02517"/>
    </source>
</evidence>
<dbReference type="EMBL" id="CP049865">
    <property type="protein sequence ID" value="QIK73456.1"/>
    <property type="molecule type" value="Genomic_DNA"/>
</dbReference>
<dbReference type="RefSeq" id="WP_166234525.1">
    <property type="nucleotide sequence ID" value="NZ_CP049865.1"/>
</dbReference>
<dbReference type="Pfam" id="PF02517">
    <property type="entry name" value="Rce1-like"/>
    <property type="match status" value="1"/>
</dbReference>
<name>A0A6G7Y9U7_9ACTN</name>
<feature type="transmembrane region" description="Helical" evidence="1">
    <location>
        <begin position="201"/>
        <end position="219"/>
    </location>
</feature>
<evidence type="ECO:0000313" key="4">
    <source>
        <dbReference type="Proteomes" id="UP000501058"/>
    </source>
</evidence>
<dbReference type="PANTHER" id="PTHR39430:SF1">
    <property type="entry name" value="PROTEASE"/>
    <property type="match status" value="1"/>
</dbReference>
<evidence type="ECO:0000256" key="1">
    <source>
        <dbReference type="SAM" id="Phobius"/>
    </source>
</evidence>
<dbReference type="GO" id="GO:0004175">
    <property type="term" value="F:endopeptidase activity"/>
    <property type="evidence" value="ECO:0007669"/>
    <property type="project" value="UniProtKB-ARBA"/>
</dbReference>
<gene>
    <name evidence="3" type="ORF">G7070_15800</name>
</gene>